<comment type="catalytic activity">
    <reaction evidence="1">
        <text>5-amino-6-(5-phospho-D-ribosylamino)uracil + H2O = 5,6-diaminouracil + D-ribose 5-phosphate</text>
        <dbReference type="Rhea" id="RHEA:55020"/>
        <dbReference type="ChEBI" id="CHEBI:15377"/>
        <dbReference type="ChEBI" id="CHEBI:46252"/>
        <dbReference type="ChEBI" id="CHEBI:58453"/>
        <dbReference type="ChEBI" id="CHEBI:78346"/>
    </reaction>
</comment>
<name>A0A4R0MPT0_9SPHI</name>
<accession>A0A4R0MPT0</accession>
<feature type="domain" description="NADAR" evidence="3">
    <location>
        <begin position="31"/>
        <end position="177"/>
    </location>
</feature>
<dbReference type="SUPFAM" id="SSF143990">
    <property type="entry name" value="YbiA-like"/>
    <property type="match status" value="1"/>
</dbReference>
<evidence type="ECO:0000313" key="4">
    <source>
        <dbReference type="EMBL" id="TCC88004.1"/>
    </source>
</evidence>
<comment type="caution">
    <text evidence="4">The sequence shown here is derived from an EMBL/GenBank/DDBJ whole genome shotgun (WGS) entry which is preliminary data.</text>
</comment>
<keyword evidence="5" id="KW-1185">Reference proteome</keyword>
<evidence type="ECO:0000259" key="3">
    <source>
        <dbReference type="Pfam" id="PF08719"/>
    </source>
</evidence>
<dbReference type="Pfam" id="PF08719">
    <property type="entry name" value="NADAR"/>
    <property type="match status" value="1"/>
</dbReference>
<dbReference type="EMBL" id="SJSK01000006">
    <property type="protein sequence ID" value="TCC88004.1"/>
    <property type="molecule type" value="Genomic_DNA"/>
</dbReference>
<protein>
    <submittedName>
        <fullName evidence="4">NADAR family protein</fullName>
    </submittedName>
</protein>
<dbReference type="OrthoDB" id="67297at2"/>
<proteinExistence type="predicted"/>
<dbReference type="InterPro" id="IPR012816">
    <property type="entry name" value="NADAR"/>
</dbReference>
<dbReference type="CDD" id="cd15457">
    <property type="entry name" value="NADAR"/>
    <property type="match status" value="1"/>
</dbReference>
<evidence type="ECO:0000256" key="1">
    <source>
        <dbReference type="ARBA" id="ARBA00000022"/>
    </source>
</evidence>
<organism evidence="4 5">
    <name type="scientific">Pedobacter frigiditerrae</name>
    <dbReference type="NCBI Taxonomy" id="2530452"/>
    <lineage>
        <taxon>Bacteria</taxon>
        <taxon>Pseudomonadati</taxon>
        <taxon>Bacteroidota</taxon>
        <taxon>Sphingobacteriia</taxon>
        <taxon>Sphingobacteriales</taxon>
        <taxon>Sphingobacteriaceae</taxon>
        <taxon>Pedobacter</taxon>
    </lineage>
</organism>
<dbReference type="Gene3D" id="1.10.357.40">
    <property type="entry name" value="YbiA-like"/>
    <property type="match status" value="1"/>
</dbReference>
<evidence type="ECO:0000313" key="5">
    <source>
        <dbReference type="Proteomes" id="UP000292884"/>
    </source>
</evidence>
<dbReference type="NCBIfam" id="TIGR02464">
    <property type="entry name" value="ribofla_fusion"/>
    <property type="match status" value="1"/>
</dbReference>
<dbReference type="InterPro" id="IPR037238">
    <property type="entry name" value="YbiA-like_sf"/>
</dbReference>
<dbReference type="Proteomes" id="UP000292884">
    <property type="component" value="Unassembled WGS sequence"/>
</dbReference>
<gene>
    <name evidence="4" type="ORF">EZ428_19960</name>
</gene>
<reference evidence="4 5" key="1">
    <citation type="submission" date="2019-02" db="EMBL/GenBank/DDBJ databases">
        <title>Pedobacter sp. RP-1-13 sp. nov., isolated from Arctic soil.</title>
        <authorList>
            <person name="Dahal R.H."/>
        </authorList>
    </citation>
    <scope>NUCLEOTIDE SEQUENCE [LARGE SCALE GENOMIC DNA]</scope>
    <source>
        <strain evidence="4 5">RP-1-13</strain>
    </source>
</reference>
<evidence type="ECO:0000256" key="2">
    <source>
        <dbReference type="ARBA" id="ARBA00000751"/>
    </source>
</evidence>
<dbReference type="RefSeq" id="WP_131554968.1">
    <property type="nucleotide sequence ID" value="NZ_SJSK01000006.1"/>
</dbReference>
<dbReference type="AlphaFoldDB" id="A0A4R0MPT0"/>
<sequence>MNYNLEKFIQENKAQKFLFFWGDGNPTTSRITKTCLSQWYLSPFTVDEITYQTAEHWMMAKKASLFNDEDTLAKILKAKSPAEAKKLGREVKNYSDELWLRNRYQIVKQGNYYKFIQHPKLKEFLQQTQKRVLVEASPNDTIWGIGLTHDHPNATIPEKWNGLNLLGFALMEVRDELIKTK</sequence>
<comment type="catalytic activity">
    <reaction evidence="2">
        <text>2,5-diamino-6-hydroxy-4-(5-phosphoribosylamino)-pyrimidine + H2O = 2,5,6-triamino-4-hydroxypyrimidine + D-ribose 5-phosphate</text>
        <dbReference type="Rhea" id="RHEA:23436"/>
        <dbReference type="ChEBI" id="CHEBI:15377"/>
        <dbReference type="ChEBI" id="CHEBI:58614"/>
        <dbReference type="ChEBI" id="CHEBI:78346"/>
        <dbReference type="ChEBI" id="CHEBI:137796"/>
    </reaction>
</comment>